<organism evidence="2 8">
    <name type="scientific">Metallosphaera sedula</name>
    <dbReference type="NCBI Taxonomy" id="43687"/>
    <lineage>
        <taxon>Archaea</taxon>
        <taxon>Thermoproteota</taxon>
        <taxon>Thermoprotei</taxon>
        <taxon>Sulfolobales</taxon>
        <taxon>Sulfolobaceae</taxon>
        <taxon>Metallosphaera</taxon>
    </lineage>
</organism>
<dbReference type="EMBL" id="CP012176">
    <property type="protein sequence ID" value="AKV83125.1"/>
    <property type="molecule type" value="Genomic_DNA"/>
</dbReference>
<evidence type="ECO:0000313" key="6">
    <source>
        <dbReference type="EMBL" id="AKV80881.1"/>
    </source>
</evidence>
<dbReference type="Proteomes" id="UP000056255">
    <property type="component" value="Chromosome"/>
</dbReference>
<dbReference type="EMBL" id="CP008822">
    <property type="protein sequence ID" value="AIM27256.1"/>
    <property type="molecule type" value="Genomic_DNA"/>
</dbReference>
<dbReference type="PATRIC" id="fig|43687.5.peg.1151"/>
<dbReference type="Proteomes" id="UP000068832">
    <property type="component" value="Chromosome"/>
</dbReference>
<evidence type="ECO:0000313" key="10">
    <source>
        <dbReference type="Proteomes" id="UP000061362"/>
    </source>
</evidence>
<reference evidence="10 11" key="2">
    <citation type="journal article" date="2015" name="Genome Announc.">
        <title>Complete Genome Sequences of Evolved Arsenate-Resistant Metallosphaera sedula Strains.</title>
        <authorList>
            <person name="Ai C."/>
            <person name="McCarthy S."/>
            <person name="Schackwitz W."/>
            <person name="Martin J."/>
            <person name="Lipzen A."/>
            <person name="Blum P."/>
        </authorList>
    </citation>
    <scope>NUCLEOTIDE SEQUENCE [LARGE SCALE GENOMIC DNA]</scope>
    <source>
        <strain evidence="5 11">ARS120-1</strain>
        <strain evidence="6 10">ARS120-2</strain>
        <strain evidence="3 13">ARS50-1</strain>
        <strain evidence="4 12">ARS50-2</strain>
    </source>
</reference>
<evidence type="ECO:0000313" key="4">
    <source>
        <dbReference type="EMBL" id="AKV76385.1"/>
    </source>
</evidence>
<dbReference type="EMBL" id="CP012175">
    <property type="protein sequence ID" value="AKV80881.1"/>
    <property type="molecule type" value="Genomic_DNA"/>
</dbReference>
<name>A0A088E4L3_9CREN</name>
<dbReference type="Proteomes" id="UP000062475">
    <property type="component" value="Chromosome"/>
</dbReference>
<dbReference type="EMBL" id="CP012172">
    <property type="protein sequence ID" value="AKV74145.1"/>
    <property type="molecule type" value="Genomic_DNA"/>
</dbReference>
<evidence type="ECO:0000313" key="8">
    <source>
        <dbReference type="Proteomes" id="UP000029084"/>
    </source>
</evidence>
<dbReference type="Proteomes" id="UP000029084">
    <property type="component" value="Chromosome"/>
</dbReference>
<evidence type="ECO:0000313" key="3">
    <source>
        <dbReference type="EMBL" id="AKV74145.1"/>
    </source>
</evidence>
<evidence type="ECO:0000313" key="12">
    <source>
        <dbReference type="Proteomes" id="UP000062475"/>
    </source>
</evidence>
<dbReference type="EMBL" id="CP012173">
    <property type="protein sequence ID" value="AKV76385.1"/>
    <property type="molecule type" value="Genomic_DNA"/>
</dbReference>
<reference evidence="7 9" key="3">
    <citation type="submission" date="2015-07" db="EMBL/GenBank/DDBJ databases">
        <title>Physiological, transcriptional responses and genome re-sequencing of acid resistant extremely thermoacidophilic Metallosphaera sedula SARC-M1.</title>
        <authorList>
            <person name="Ai C."/>
            <person name="McCarthy S."/>
            <person name="Eckrich V."/>
            <person name="Rudrappa D."/>
            <person name="Qiu G."/>
            <person name="Blum P."/>
        </authorList>
    </citation>
    <scope>NUCLEOTIDE SEQUENCE [LARGE SCALE GENOMIC DNA]</scope>
    <source>
        <strain evidence="7 9">SARC-M1</strain>
    </source>
</reference>
<keyword evidence="1" id="KW-0472">Membrane</keyword>
<evidence type="ECO:0000313" key="9">
    <source>
        <dbReference type="Proteomes" id="UP000056255"/>
    </source>
</evidence>
<reference evidence="2 8" key="1">
    <citation type="journal article" date="2014" name="J. Bacteriol.">
        <title>Role of an Archaeal PitA Transporter in the Copper and Arsenic Resistance of Metallosphaera sedula, an Extreme Thermoacidophile.</title>
        <authorList>
            <person name="McCarthy S."/>
            <person name="Ai C."/>
            <person name="Wheaton G."/>
            <person name="Tevatia R."/>
            <person name="Eckrich V."/>
            <person name="Kelly R."/>
            <person name="Blum P."/>
        </authorList>
    </citation>
    <scope>NUCLEOTIDE SEQUENCE [LARGE SCALE GENOMIC DNA]</scope>
    <source>
        <strain evidence="2 8">CuR1</strain>
    </source>
</reference>
<gene>
    <name evidence="2" type="ORF">HA72_1106</name>
    <name evidence="3" type="ORF">MsedA_1120</name>
    <name evidence="4" type="ORF">MsedB_1122</name>
    <name evidence="5" type="ORF">MsedC_1120</name>
    <name evidence="6" type="ORF">MsedD_1121</name>
    <name evidence="7" type="ORF">MsedE_1123</name>
</gene>
<dbReference type="AlphaFoldDB" id="A0A088E4L3"/>
<evidence type="ECO:0000313" key="13">
    <source>
        <dbReference type="Proteomes" id="UP000068832"/>
    </source>
</evidence>
<proteinExistence type="predicted"/>
<protein>
    <submittedName>
        <fullName evidence="2">Uncharacterized protein</fullName>
    </submittedName>
</protein>
<dbReference type="OMA" id="RRITWRP"/>
<keyword evidence="1" id="KW-0812">Transmembrane</keyword>
<sequence length="156" mass="17048" precursor="true">MQRSKVLLLASALSFFSALYPYATLAVIVLSAFSSRAFNPFTKDSIYSPGFRRNTSLALLILSILEGVTGFGSGPSTSTVISNLTFGILTRGLSLELHLALVIPLGLLFTLHTVSGFGSLLVSRGVKNQVIYSYVIPITWILLYLAMLYLDLEYFL</sequence>
<evidence type="ECO:0000313" key="11">
    <source>
        <dbReference type="Proteomes" id="UP000062398"/>
    </source>
</evidence>
<dbReference type="Proteomes" id="UP000061362">
    <property type="component" value="Chromosome"/>
</dbReference>
<evidence type="ECO:0000256" key="1">
    <source>
        <dbReference type="SAM" id="Phobius"/>
    </source>
</evidence>
<dbReference type="OrthoDB" id="28889at2157"/>
<feature type="transmembrane region" description="Helical" evidence="1">
    <location>
        <begin position="130"/>
        <end position="150"/>
    </location>
</feature>
<dbReference type="EMBL" id="CP012174">
    <property type="protein sequence ID" value="AKV78636.1"/>
    <property type="molecule type" value="Genomic_DNA"/>
</dbReference>
<dbReference type="GeneID" id="91755578"/>
<evidence type="ECO:0000313" key="5">
    <source>
        <dbReference type="EMBL" id="AKV78636.1"/>
    </source>
</evidence>
<dbReference type="RefSeq" id="WP_012021057.1">
    <property type="nucleotide sequence ID" value="NZ_AP019770.1"/>
</dbReference>
<keyword evidence="1" id="KW-1133">Transmembrane helix</keyword>
<evidence type="ECO:0000313" key="2">
    <source>
        <dbReference type="EMBL" id="AIM27256.1"/>
    </source>
</evidence>
<feature type="transmembrane region" description="Helical" evidence="1">
    <location>
        <begin position="99"/>
        <end position="123"/>
    </location>
</feature>
<evidence type="ECO:0000313" key="7">
    <source>
        <dbReference type="EMBL" id="AKV83125.1"/>
    </source>
</evidence>
<accession>A0A088E4L3</accession>
<dbReference type="Proteomes" id="UP000062398">
    <property type="component" value="Chromosome"/>
</dbReference>